<dbReference type="PANTHER" id="PTHR31140:SF81">
    <property type="entry name" value="B3 DOMAIN-CONTAINING TRANSCRIPTION FACTOR ABI3"/>
    <property type="match status" value="1"/>
</dbReference>
<accession>A0A1S4BR90</accession>
<evidence type="ECO:0000256" key="4">
    <source>
        <dbReference type="ARBA" id="ARBA00023163"/>
    </source>
</evidence>
<dbReference type="OrthoDB" id="757982at2759"/>
<keyword evidence="4" id="KW-0804">Transcription</keyword>
<dbReference type="InterPro" id="IPR044800">
    <property type="entry name" value="LEC2-like"/>
</dbReference>
<dbReference type="FunFam" id="2.40.330.10:FF:000003">
    <property type="entry name" value="B3 domain-containing transcription factor FUS3"/>
    <property type="match status" value="1"/>
</dbReference>
<keyword evidence="3" id="KW-0238">DNA-binding</keyword>
<evidence type="ECO:0000256" key="6">
    <source>
        <dbReference type="SAM" id="MobiDB-lite"/>
    </source>
</evidence>
<dbReference type="STRING" id="4097.A0A1S4BR90"/>
<dbReference type="Proteomes" id="UP000790787">
    <property type="component" value="Chromosome 22"/>
</dbReference>
<feature type="region of interest" description="Disordered" evidence="6">
    <location>
        <begin position="88"/>
        <end position="113"/>
    </location>
</feature>
<feature type="compositionally biased region" description="Basic residues" evidence="6">
    <location>
        <begin position="493"/>
        <end position="507"/>
    </location>
</feature>
<dbReference type="GO" id="GO:0003700">
    <property type="term" value="F:DNA-binding transcription factor activity"/>
    <property type="evidence" value="ECO:0007669"/>
    <property type="project" value="InterPro"/>
</dbReference>
<dbReference type="SMART" id="SM01019">
    <property type="entry name" value="B3"/>
    <property type="match status" value="1"/>
</dbReference>
<dbReference type="RefSeq" id="XP_016491387.1">
    <property type="nucleotide sequence ID" value="XM_016635901.1"/>
</dbReference>
<proteinExistence type="predicted"/>
<feature type="compositionally biased region" description="Low complexity" evidence="6">
    <location>
        <begin position="91"/>
        <end position="108"/>
    </location>
</feature>
<gene>
    <name evidence="9 10" type="primary">LOC107811052</name>
</gene>
<dbReference type="InterPro" id="IPR015300">
    <property type="entry name" value="DNA-bd_pseudobarrel_sf"/>
</dbReference>
<evidence type="ECO:0000256" key="2">
    <source>
        <dbReference type="ARBA" id="ARBA00023015"/>
    </source>
</evidence>
<dbReference type="SUPFAM" id="SSF101936">
    <property type="entry name" value="DNA-binding pseudobarrel domain"/>
    <property type="match status" value="1"/>
</dbReference>
<evidence type="ECO:0000313" key="9">
    <source>
        <dbReference type="RefSeq" id="XP_016491386.1"/>
    </source>
</evidence>
<evidence type="ECO:0000256" key="5">
    <source>
        <dbReference type="ARBA" id="ARBA00023242"/>
    </source>
</evidence>
<evidence type="ECO:0000313" key="10">
    <source>
        <dbReference type="RefSeq" id="XP_016491387.1"/>
    </source>
</evidence>
<dbReference type="SMR" id="A0A1S4BR90"/>
<reference key="1">
    <citation type="journal article" date="2014" name="Nat. Commun.">
        <title>The tobacco genome sequence and its comparison with those of tomato and potato.</title>
        <authorList>
            <person name="Sierro N."/>
            <person name="Battey J.N."/>
            <person name="Ouadi S."/>
            <person name="Bakaher N."/>
            <person name="Bovet L."/>
            <person name="Willig A."/>
            <person name="Goepfert S."/>
            <person name="Peitsch M.C."/>
            <person name="Ivanov N.V."/>
        </authorList>
    </citation>
    <scope>NUCLEOTIDE SEQUENCE [LARGE SCALE GENOMIC DNA]</scope>
    <source>
        <strain>cv. TN90</strain>
    </source>
</reference>
<reference evidence="9 10" key="2">
    <citation type="submission" date="2025-04" db="UniProtKB">
        <authorList>
            <consortium name="RefSeq"/>
        </authorList>
    </citation>
    <scope>IDENTIFICATION</scope>
</reference>
<keyword evidence="2" id="KW-0805">Transcription regulation</keyword>
<dbReference type="InterPro" id="IPR003340">
    <property type="entry name" value="B3_DNA-bd"/>
</dbReference>
<dbReference type="Pfam" id="PF02362">
    <property type="entry name" value="B3"/>
    <property type="match status" value="1"/>
</dbReference>
<dbReference type="CDD" id="cd10015">
    <property type="entry name" value="BfiI_C_EcoRII_N_B3"/>
    <property type="match status" value="1"/>
</dbReference>
<organism evidence="9">
    <name type="scientific">Nicotiana tabacum</name>
    <name type="common">Common tobacco</name>
    <dbReference type="NCBI Taxonomy" id="4097"/>
    <lineage>
        <taxon>Eukaryota</taxon>
        <taxon>Viridiplantae</taxon>
        <taxon>Streptophyta</taxon>
        <taxon>Embryophyta</taxon>
        <taxon>Tracheophyta</taxon>
        <taxon>Spermatophyta</taxon>
        <taxon>Magnoliopsida</taxon>
        <taxon>eudicotyledons</taxon>
        <taxon>Gunneridae</taxon>
        <taxon>Pentapetalae</taxon>
        <taxon>asterids</taxon>
        <taxon>lamiids</taxon>
        <taxon>Solanales</taxon>
        <taxon>Solanaceae</taxon>
        <taxon>Nicotianoideae</taxon>
        <taxon>Nicotianeae</taxon>
        <taxon>Nicotiana</taxon>
    </lineage>
</organism>
<comment type="subcellular location">
    <subcellularLocation>
        <location evidence="1">Nucleus</location>
    </subcellularLocation>
</comment>
<dbReference type="KEGG" id="nta:107811052"/>
<dbReference type="PaxDb" id="4097-A0A1S4BR90"/>
<dbReference type="GeneID" id="107811052"/>
<evidence type="ECO:0000256" key="3">
    <source>
        <dbReference type="ARBA" id="ARBA00023125"/>
    </source>
</evidence>
<dbReference type="OMA" id="HYRHQTQ"/>
<evidence type="ECO:0000259" key="7">
    <source>
        <dbReference type="PROSITE" id="PS50863"/>
    </source>
</evidence>
<sequence length="663" mass="75143">MKRELQQLYGYNNNQEMHGFENINMVTVDDDIQRQHQQQQQQQTTGFDPIDNTDIWLNNGNEEQHHFNVNDTNYINFSTDFPPLPDFPCMSSSSSTSNSPPTDSSSSTQAEEDHFHKKIQFDNTVNGDQDSLNVIENLGYMDLIDGNHDFLDPMSSFFQSENPQKHNQNQQQQEGEVQFENEQLSIFQGDSELAVMFFEWLKQNKDYISAEDMRSIKLKRSTIESASKRLGSTKEGKKQLLRLILDWVEQHRLQKNQMSEAVANQENFQNSAPNSNFHYNTVGTDPNACFYPSPWMATPSYNVTNFPDSTPVMAGQIPGYIGDPYSNGSLFASHFNQTMSGSASSPASTEYQHMDFTQSWLPSQFAVAAASQYNQFPDNSDSANNVAVVDQPQSLLGTQYPYQLLDGNGERLARLGSKEARKNRMARQRRLPLHHYRHQTQNLRQCNDQSVIMCRENCAIDTGNSPGNWVYWPSASAAPVMMVPQADSPQSHSTKRPALRSQNHQKHSSADKRQACKTEKNLKFLLQKVLKQSDVGNLGRIVLPKREAETHLPQLESRDGISIAMEDIGTSCVWNMKYRFWPNNKSRMYLLENTGDFVRANGLQEGDFIVIYADIKCGKYLIRGIKVRQNGPKSEGKKPAKKNLRNLSSTAASISSPVAQAVR</sequence>
<feature type="region of interest" description="Disordered" evidence="6">
    <location>
        <begin position="32"/>
        <end position="53"/>
    </location>
</feature>
<feature type="domain" description="TF-B3" evidence="7">
    <location>
        <begin position="526"/>
        <end position="628"/>
    </location>
</feature>
<dbReference type="GO" id="GO:0005634">
    <property type="term" value="C:nucleus"/>
    <property type="evidence" value="ECO:0007669"/>
    <property type="project" value="UniProtKB-SubCell"/>
</dbReference>
<name>A0A1S4BR90_TOBAC</name>
<feature type="region of interest" description="Disordered" evidence="6">
    <location>
        <begin position="485"/>
        <end position="514"/>
    </location>
</feature>
<protein>
    <submittedName>
        <fullName evidence="9 10">B3 domain-containing transcription factor ABI3-like</fullName>
    </submittedName>
</protein>
<dbReference type="Gene3D" id="2.40.330.10">
    <property type="entry name" value="DNA-binding pseudobarrel domain"/>
    <property type="match status" value="1"/>
</dbReference>
<dbReference type="PANTHER" id="PTHR31140">
    <property type="entry name" value="B3 DOMAIN-CONTAINING TRANSCRIPTION FACTOR ABI3"/>
    <property type="match status" value="1"/>
</dbReference>
<evidence type="ECO:0000313" key="8">
    <source>
        <dbReference type="Proteomes" id="UP000790787"/>
    </source>
</evidence>
<evidence type="ECO:0000256" key="1">
    <source>
        <dbReference type="ARBA" id="ARBA00004123"/>
    </source>
</evidence>
<keyword evidence="8" id="KW-1185">Reference proteome</keyword>
<dbReference type="RefSeq" id="XP_016491386.1">
    <property type="nucleotide sequence ID" value="XM_016635900.1"/>
</dbReference>
<keyword evidence="5" id="KW-0539">Nucleus</keyword>
<dbReference type="GO" id="GO:0003677">
    <property type="term" value="F:DNA binding"/>
    <property type="evidence" value="ECO:0007669"/>
    <property type="project" value="UniProtKB-KW"/>
</dbReference>
<dbReference type="AlphaFoldDB" id="A0A1S4BR90"/>
<dbReference type="PROSITE" id="PS50863">
    <property type="entry name" value="B3"/>
    <property type="match status" value="1"/>
</dbReference>